<comment type="caution">
    <text evidence="6">The sequence shown here is derived from an EMBL/GenBank/DDBJ whole genome shotgun (WGS) entry which is preliminary data.</text>
</comment>
<dbReference type="GO" id="GO:0005634">
    <property type="term" value="C:nucleus"/>
    <property type="evidence" value="ECO:0007669"/>
    <property type="project" value="TreeGrafter"/>
</dbReference>
<dbReference type="Proteomes" id="UP001230268">
    <property type="component" value="Unassembled WGS sequence"/>
</dbReference>
<keyword evidence="3" id="KW-0819">tRNA processing</keyword>
<dbReference type="PANTHER" id="PTHR13767:SF2">
    <property type="entry name" value="PSEUDOURIDYLATE SYNTHASE TRUB1"/>
    <property type="match status" value="1"/>
</dbReference>
<evidence type="ECO:0000259" key="5">
    <source>
        <dbReference type="Pfam" id="PF01509"/>
    </source>
</evidence>
<evidence type="ECO:0000256" key="2">
    <source>
        <dbReference type="ARBA" id="ARBA00012787"/>
    </source>
</evidence>
<protein>
    <recommendedName>
        <fullName evidence="2">tRNA pseudouridine(55) synthase</fullName>
        <ecNumber evidence="2">5.4.99.25</ecNumber>
    </recommendedName>
</protein>
<dbReference type="NCBIfam" id="TIGR00431">
    <property type="entry name" value="TruB"/>
    <property type="match status" value="1"/>
</dbReference>
<dbReference type="SUPFAM" id="SSF55120">
    <property type="entry name" value="Pseudouridine synthase"/>
    <property type="match status" value="1"/>
</dbReference>
<evidence type="ECO:0000313" key="7">
    <source>
        <dbReference type="Proteomes" id="UP001230268"/>
    </source>
</evidence>
<keyword evidence="4" id="KW-0413">Isomerase</keyword>
<dbReference type="InterPro" id="IPR002501">
    <property type="entry name" value="PsdUridine_synth_N"/>
</dbReference>
<name>A0AAD8PFT9_BABGI</name>
<evidence type="ECO:0000256" key="4">
    <source>
        <dbReference type="ARBA" id="ARBA00023235"/>
    </source>
</evidence>
<feature type="domain" description="Pseudouridine synthase II N-terminal" evidence="5">
    <location>
        <begin position="23"/>
        <end position="168"/>
    </location>
</feature>
<dbReference type="PANTHER" id="PTHR13767">
    <property type="entry name" value="TRNA-PSEUDOURIDINE SYNTHASE"/>
    <property type="match status" value="1"/>
</dbReference>
<gene>
    <name evidence="6" type="ORF">BgAZ_104780</name>
</gene>
<dbReference type="GO" id="GO:1990481">
    <property type="term" value="P:mRNA pseudouridine synthesis"/>
    <property type="evidence" value="ECO:0007669"/>
    <property type="project" value="TreeGrafter"/>
</dbReference>
<dbReference type="Pfam" id="PF01509">
    <property type="entry name" value="TruB_N"/>
    <property type="match status" value="1"/>
</dbReference>
<reference evidence="6" key="1">
    <citation type="submission" date="2023-08" db="EMBL/GenBank/DDBJ databases">
        <title>Draft sequence of the Babesia gibsoni genome.</title>
        <authorList>
            <person name="Yamagishi J.Y."/>
            <person name="Xuan X.X."/>
        </authorList>
    </citation>
    <scope>NUCLEOTIDE SEQUENCE</scope>
    <source>
        <strain evidence="6">Azabu</strain>
    </source>
</reference>
<keyword evidence="7" id="KW-1185">Reference proteome</keyword>
<evidence type="ECO:0000256" key="1">
    <source>
        <dbReference type="ARBA" id="ARBA00008999"/>
    </source>
</evidence>
<sequence>MIVKKCIRNALRERYPTAVLPKIKVGHGGTLDMHAEGVLAVGIGKATKFLPYYLKGNKTYKATGILGYETDTLDVHGNRIKEGAWEHVTDSDFDEAVQSMNGTYDQIPPMYSSKKYQGMSLRDYARKKLPVDIKSCRVTIHNISRIKSEKQPLPHFTLVVTSSGGTYVRSLIRDIAYKLNTYGTMETLVRIAKCDLSVSDSLNVESLDYDTIIKNIRHPNIL</sequence>
<dbReference type="Gene3D" id="3.30.2350.10">
    <property type="entry name" value="Pseudouridine synthase"/>
    <property type="match status" value="1"/>
</dbReference>
<dbReference type="EC" id="5.4.99.25" evidence="2"/>
<accession>A0AAD8PFT9</accession>
<dbReference type="InterPro" id="IPR014780">
    <property type="entry name" value="tRNA_psdUridine_synth_TruB"/>
</dbReference>
<dbReference type="GO" id="GO:0006400">
    <property type="term" value="P:tRNA modification"/>
    <property type="evidence" value="ECO:0007669"/>
    <property type="project" value="TreeGrafter"/>
</dbReference>
<evidence type="ECO:0000256" key="3">
    <source>
        <dbReference type="ARBA" id="ARBA00022694"/>
    </source>
</evidence>
<proteinExistence type="inferred from homology"/>
<dbReference type="GO" id="GO:0003723">
    <property type="term" value="F:RNA binding"/>
    <property type="evidence" value="ECO:0007669"/>
    <property type="project" value="InterPro"/>
</dbReference>
<evidence type="ECO:0000313" key="6">
    <source>
        <dbReference type="EMBL" id="KAK1444572.1"/>
    </source>
</evidence>
<dbReference type="AlphaFoldDB" id="A0AAD8PFT9"/>
<organism evidence="6 7">
    <name type="scientific">Babesia gibsoni</name>
    <dbReference type="NCBI Taxonomy" id="33632"/>
    <lineage>
        <taxon>Eukaryota</taxon>
        <taxon>Sar</taxon>
        <taxon>Alveolata</taxon>
        <taxon>Apicomplexa</taxon>
        <taxon>Aconoidasida</taxon>
        <taxon>Piroplasmida</taxon>
        <taxon>Babesiidae</taxon>
        <taxon>Babesia</taxon>
    </lineage>
</organism>
<dbReference type="InterPro" id="IPR020103">
    <property type="entry name" value="PsdUridine_synth_cat_dom_sf"/>
</dbReference>
<dbReference type="GO" id="GO:0160148">
    <property type="term" value="F:tRNA pseudouridine(55) synthase activity"/>
    <property type="evidence" value="ECO:0007669"/>
    <property type="project" value="UniProtKB-EC"/>
</dbReference>
<dbReference type="EMBL" id="JAVEPI010000001">
    <property type="protein sequence ID" value="KAK1444572.1"/>
    <property type="molecule type" value="Genomic_DNA"/>
</dbReference>
<comment type="similarity">
    <text evidence="1">Belongs to the pseudouridine synthase TruB family.</text>
</comment>